<name>L7LD23_9ACTN</name>
<gene>
    <name evidence="2" type="ORF">GOHSU_68_00020</name>
</gene>
<protein>
    <submittedName>
        <fullName evidence="2">Uncharacterized protein</fullName>
    </submittedName>
</protein>
<organism evidence="2 3">
    <name type="scientific">Gordonia hirsuta DSM 44140 = NBRC 16056</name>
    <dbReference type="NCBI Taxonomy" id="1121927"/>
    <lineage>
        <taxon>Bacteria</taxon>
        <taxon>Bacillati</taxon>
        <taxon>Actinomycetota</taxon>
        <taxon>Actinomycetes</taxon>
        <taxon>Mycobacteriales</taxon>
        <taxon>Gordoniaceae</taxon>
        <taxon>Gordonia</taxon>
    </lineage>
</organism>
<accession>L7LD23</accession>
<evidence type="ECO:0000313" key="3">
    <source>
        <dbReference type="Proteomes" id="UP000053405"/>
    </source>
</evidence>
<dbReference type="EMBL" id="BANT01000068">
    <property type="protein sequence ID" value="GAC59010.1"/>
    <property type="molecule type" value="Genomic_DNA"/>
</dbReference>
<feature type="region of interest" description="Disordered" evidence="1">
    <location>
        <begin position="39"/>
        <end position="81"/>
    </location>
</feature>
<sequence length="164" mass="16616">MASRSGNSKVTGLLAGTALVLALALAASVTYLLTRGAQAEPSAGPHTVVVTETNDSVPPQPADPQPQTPEQQGQADPAPSVSAVVLDGPCLESQVRQFGTDVTGTSVVCAYVGPGGGFRWVRHADRSAEVHNVGAPCDSAVDRVAQDPSGLAIMCAGDTWVTGP</sequence>
<dbReference type="eggNOG" id="ENOG50325ZW">
    <property type="taxonomic scope" value="Bacteria"/>
</dbReference>
<proteinExistence type="predicted"/>
<dbReference type="AlphaFoldDB" id="L7LD23"/>
<keyword evidence="3" id="KW-1185">Reference proteome</keyword>
<dbReference type="RefSeq" id="WP_005944337.1">
    <property type="nucleotide sequence ID" value="NZ_ATVK01000073.1"/>
</dbReference>
<reference evidence="2 3" key="1">
    <citation type="submission" date="2012-12" db="EMBL/GenBank/DDBJ databases">
        <title>Whole genome shotgun sequence of Gordonia hirsuta NBRC 16056.</title>
        <authorList>
            <person name="Isaki-Nakamura S."/>
            <person name="Hosoyama A."/>
            <person name="Tsuchikane K."/>
            <person name="Katsumata H."/>
            <person name="Baba S."/>
            <person name="Yamazaki S."/>
            <person name="Fujita N."/>
        </authorList>
    </citation>
    <scope>NUCLEOTIDE SEQUENCE [LARGE SCALE GENOMIC DNA]</scope>
    <source>
        <strain evidence="2 3">NBRC 16056</strain>
    </source>
</reference>
<feature type="compositionally biased region" description="Pro residues" evidence="1">
    <location>
        <begin position="58"/>
        <end position="67"/>
    </location>
</feature>
<evidence type="ECO:0000313" key="2">
    <source>
        <dbReference type="EMBL" id="GAC59010.1"/>
    </source>
</evidence>
<dbReference type="Proteomes" id="UP000053405">
    <property type="component" value="Unassembled WGS sequence"/>
</dbReference>
<evidence type="ECO:0000256" key="1">
    <source>
        <dbReference type="SAM" id="MobiDB-lite"/>
    </source>
</evidence>
<comment type="caution">
    <text evidence="2">The sequence shown here is derived from an EMBL/GenBank/DDBJ whole genome shotgun (WGS) entry which is preliminary data.</text>
</comment>